<proteinExistence type="predicted"/>
<dbReference type="PROSITE" id="PS50928">
    <property type="entry name" value="ABC_TM1"/>
    <property type="match status" value="1"/>
</dbReference>
<dbReference type="PANTHER" id="PTHR43163:SF6">
    <property type="entry name" value="DIPEPTIDE TRANSPORT SYSTEM PERMEASE PROTEIN DPPB-RELATED"/>
    <property type="match status" value="1"/>
</dbReference>
<evidence type="ECO:0000256" key="5">
    <source>
        <dbReference type="ARBA" id="ARBA00022989"/>
    </source>
</evidence>
<organism evidence="9">
    <name type="scientific">marine metagenome</name>
    <dbReference type="NCBI Taxonomy" id="408172"/>
    <lineage>
        <taxon>unclassified sequences</taxon>
        <taxon>metagenomes</taxon>
        <taxon>ecological metagenomes</taxon>
    </lineage>
</organism>
<evidence type="ECO:0000256" key="7">
    <source>
        <dbReference type="SAM" id="Phobius"/>
    </source>
</evidence>
<evidence type="ECO:0000256" key="2">
    <source>
        <dbReference type="ARBA" id="ARBA00022448"/>
    </source>
</evidence>
<dbReference type="GO" id="GO:0055085">
    <property type="term" value="P:transmembrane transport"/>
    <property type="evidence" value="ECO:0007669"/>
    <property type="project" value="InterPro"/>
</dbReference>
<evidence type="ECO:0000259" key="8">
    <source>
        <dbReference type="PROSITE" id="PS50928"/>
    </source>
</evidence>
<accession>A0A381QKF9</accession>
<dbReference type="InterPro" id="IPR045621">
    <property type="entry name" value="BPD_transp_1_N"/>
</dbReference>
<feature type="transmembrane region" description="Helical" evidence="7">
    <location>
        <begin position="283"/>
        <end position="309"/>
    </location>
</feature>
<dbReference type="CDD" id="cd06261">
    <property type="entry name" value="TM_PBP2"/>
    <property type="match status" value="1"/>
</dbReference>
<gene>
    <name evidence="9" type="ORF">METZ01_LOCUS31361</name>
</gene>
<evidence type="ECO:0000256" key="1">
    <source>
        <dbReference type="ARBA" id="ARBA00004651"/>
    </source>
</evidence>
<dbReference type="InterPro" id="IPR035906">
    <property type="entry name" value="MetI-like_sf"/>
</dbReference>
<name>A0A381QKF9_9ZZZZ</name>
<feature type="transmembrane region" description="Helical" evidence="7">
    <location>
        <begin position="9"/>
        <end position="30"/>
    </location>
</feature>
<keyword evidence="5 7" id="KW-1133">Transmembrane helix</keyword>
<dbReference type="Gene3D" id="1.10.3720.10">
    <property type="entry name" value="MetI-like"/>
    <property type="match status" value="1"/>
</dbReference>
<keyword evidence="2" id="KW-0813">Transport</keyword>
<feature type="transmembrane region" description="Helical" evidence="7">
    <location>
        <begin position="238"/>
        <end position="263"/>
    </location>
</feature>
<evidence type="ECO:0000313" key="9">
    <source>
        <dbReference type="EMBL" id="SUZ78507.1"/>
    </source>
</evidence>
<dbReference type="InterPro" id="IPR000515">
    <property type="entry name" value="MetI-like"/>
</dbReference>
<evidence type="ECO:0000256" key="3">
    <source>
        <dbReference type="ARBA" id="ARBA00022475"/>
    </source>
</evidence>
<sequence>MSQYILHRLLLAILVLWLVHLLVFSMVRMFPGDVVMMRLGQDATMTKESYDAAREELGIDRPFLVQYGSTMKDLLRGDLGDSLLSGRSVAAELGDRISLTLHLALLSLVIALLLAIPIGVISAVFQDTVADYGGRLFSVLGLSLPDFWSGVVAILILSLLFGWLPPRGFEGIWVAPIKTFQQLLIPAAIIGFRFSAVVMRMTRSSMLEVLREDYIRTARSKGLSEQKIIVGHAMKNSFIPVVTLIGQQFSILLGGTVIIETIFLLPGVGNMTLDAVLFRDYTLVQGAVIFFGGIMVLMNLLVDISYAWFDPRIRYG</sequence>
<feature type="transmembrane region" description="Helical" evidence="7">
    <location>
        <begin position="183"/>
        <end position="201"/>
    </location>
</feature>
<dbReference type="Pfam" id="PF19300">
    <property type="entry name" value="BPD_transp_1_N"/>
    <property type="match status" value="1"/>
</dbReference>
<keyword evidence="4 7" id="KW-0812">Transmembrane</keyword>
<protein>
    <recommendedName>
        <fullName evidence="8">ABC transmembrane type-1 domain-containing protein</fullName>
    </recommendedName>
</protein>
<reference evidence="9" key="1">
    <citation type="submission" date="2018-05" db="EMBL/GenBank/DDBJ databases">
        <authorList>
            <person name="Lanie J.A."/>
            <person name="Ng W.-L."/>
            <person name="Kazmierczak K.M."/>
            <person name="Andrzejewski T.M."/>
            <person name="Davidsen T.M."/>
            <person name="Wayne K.J."/>
            <person name="Tettelin H."/>
            <person name="Glass J.I."/>
            <person name="Rusch D."/>
            <person name="Podicherti R."/>
            <person name="Tsui H.-C.T."/>
            <person name="Winkler M.E."/>
        </authorList>
    </citation>
    <scope>NUCLEOTIDE SEQUENCE</scope>
</reference>
<evidence type="ECO:0000256" key="6">
    <source>
        <dbReference type="ARBA" id="ARBA00023136"/>
    </source>
</evidence>
<dbReference type="EMBL" id="UINC01001356">
    <property type="protein sequence ID" value="SUZ78507.1"/>
    <property type="molecule type" value="Genomic_DNA"/>
</dbReference>
<dbReference type="PANTHER" id="PTHR43163">
    <property type="entry name" value="DIPEPTIDE TRANSPORT SYSTEM PERMEASE PROTEIN DPPB-RELATED"/>
    <property type="match status" value="1"/>
</dbReference>
<feature type="transmembrane region" description="Helical" evidence="7">
    <location>
        <begin position="103"/>
        <end position="125"/>
    </location>
</feature>
<dbReference type="Pfam" id="PF00528">
    <property type="entry name" value="BPD_transp_1"/>
    <property type="match status" value="1"/>
</dbReference>
<keyword evidence="6 7" id="KW-0472">Membrane</keyword>
<feature type="domain" description="ABC transmembrane type-1" evidence="8">
    <location>
        <begin position="97"/>
        <end position="306"/>
    </location>
</feature>
<keyword evidence="3" id="KW-1003">Cell membrane</keyword>
<feature type="transmembrane region" description="Helical" evidence="7">
    <location>
        <begin position="137"/>
        <end position="163"/>
    </location>
</feature>
<evidence type="ECO:0000256" key="4">
    <source>
        <dbReference type="ARBA" id="ARBA00022692"/>
    </source>
</evidence>
<dbReference type="AlphaFoldDB" id="A0A381QKF9"/>
<dbReference type="SUPFAM" id="SSF161098">
    <property type="entry name" value="MetI-like"/>
    <property type="match status" value="1"/>
</dbReference>
<dbReference type="GO" id="GO:0005886">
    <property type="term" value="C:plasma membrane"/>
    <property type="evidence" value="ECO:0007669"/>
    <property type="project" value="UniProtKB-SubCell"/>
</dbReference>
<comment type="subcellular location">
    <subcellularLocation>
        <location evidence="1">Cell membrane</location>
        <topology evidence="1">Multi-pass membrane protein</topology>
    </subcellularLocation>
</comment>